<dbReference type="InterPro" id="IPR050536">
    <property type="entry name" value="DtxR_MntR_Metal-Reg"/>
</dbReference>
<dbReference type="SMART" id="SM00529">
    <property type="entry name" value="HTH_DTXR"/>
    <property type="match status" value="1"/>
</dbReference>
<evidence type="ECO:0000256" key="7">
    <source>
        <dbReference type="ARBA" id="ARBA00023125"/>
    </source>
</evidence>
<keyword evidence="15" id="KW-1185">Reference proteome</keyword>
<dbReference type="Pfam" id="PF02742">
    <property type="entry name" value="Fe_dep_repr_C"/>
    <property type="match status" value="1"/>
</dbReference>
<evidence type="ECO:0000313" key="15">
    <source>
        <dbReference type="Proteomes" id="UP001357223"/>
    </source>
</evidence>
<keyword evidence="7" id="KW-0238">DNA-binding</keyword>
<reference evidence="14 15" key="1">
    <citation type="submission" date="2023-10" db="EMBL/GenBank/DDBJ databases">
        <title>Niallia locisalis sp.nov. isolated from a salt pond sample.</title>
        <authorList>
            <person name="Li X.-J."/>
            <person name="Dong L."/>
        </authorList>
    </citation>
    <scope>NUCLEOTIDE SEQUENCE [LARGE SCALE GENOMIC DNA]</scope>
    <source>
        <strain evidence="14 15">DSM 29761</strain>
    </source>
</reference>
<dbReference type="RefSeq" id="WP_338448500.1">
    <property type="nucleotide sequence ID" value="NZ_CP137640.1"/>
</dbReference>
<dbReference type="Pfam" id="PF01325">
    <property type="entry name" value="Fe_dep_repress"/>
    <property type="match status" value="1"/>
</dbReference>
<accession>A0ABZ2CBB4</accession>
<dbReference type="InterPro" id="IPR036421">
    <property type="entry name" value="Fe_dep_repressor_sf"/>
</dbReference>
<feature type="domain" description="HTH dtxR-type" evidence="12">
    <location>
        <begin position="9"/>
        <end position="66"/>
    </location>
</feature>
<dbReference type="EMBL" id="CP137640">
    <property type="protein sequence ID" value="WVX79566.1"/>
    <property type="molecule type" value="Genomic_DNA"/>
</dbReference>
<dbReference type="InterPro" id="IPR022689">
    <property type="entry name" value="Iron_dep_repressor"/>
</dbReference>
<evidence type="ECO:0000313" key="14">
    <source>
        <dbReference type="EMBL" id="WVX79566.1"/>
    </source>
</evidence>
<dbReference type="InterPro" id="IPR036388">
    <property type="entry name" value="WH-like_DNA-bd_sf"/>
</dbReference>
<keyword evidence="9" id="KW-0804">Transcription</keyword>
<comment type="subcellular location">
    <subcellularLocation>
        <location evidence="1">Cytoplasm</location>
    </subcellularLocation>
</comment>
<keyword evidence="4" id="KW-0963">Cytoplasm</keyword>
<comment type="subunit">
    <text evidence="3">Homodimer.</text>
</comment>
<keyword evidence="6" id="KW-0805">Transcription regulation</keyword>
<evidence type="ECO:0000259" key="12">
    <source>
        <dbReference type="Pfam" id="PF01325"/>
    </source>
</evidence>
<evidence type="ECO:0000256" key="6">
    <source>
        <dbReference type="ARBA" id="ARBA00023015"/>
    </source>
</evidence>
<comment type="similarity">
    <text evidence="2">Belongs to the DtxR/MntR family.</text>
</comment>
<dbReference type="InterPro" id="IPR022687">
    <property type="entry name" value="HTH_DTXR"/>
</dbReference>
<evidence type="ECO:0000259" key="13">
    <source>
        <dbReference type="Pfam" id="PF02742"/>
    </source>
</evidence>
<proteinExistence type="inferred from homology"/>
<feature type="domain" description="Iron dependent repressor metal binding and dimerisation" evidence="13">
    <location>
        <begin position="71"/>
        <end position="131"/>
    </location>
</feature>
<dbReference type="PANTHER" id="PTHR33238">
    <property type="entry name" value="IRON (METAL) DEPENDENT REPRESSOR, DTXR FAMILY"/>
    <property type="match status" value="1"/>
</dbReference>
<evidence type="ECO:0000256" key="8">
    <source>
        <dbReference type="ARBA" id="ARBA00023159"/>
    </source>
</evidence>
<keyword evidence="8" id="KW-0010">Activator</keyword>
<evidence type="ECO:0000256" key="10">
    <source>
        <dbReference type="ARBA" id="ARBA00023211"/>
    </source>
</evidence>
<evidence type="ECO:0000256" key="4">
    <source>
        <dbReference type="ARBA" id="ARBA00022490"/>
    </source>
</evidence>
<keyword evidence="5" id="KW-0678">Repressor</keyword>
<evidence type="ECO:0000256" key="1">
    <source>
        <dbReference type="ARBA" id="ARBA00004496"/>
    </source>
</evidence>
<name>A0ABZ2CBB4_9BACI</name>
<dbReference type="SUPFAM" id="SSF46785">
    <property type="entry name" value="Winged helix' DNA-binding domain"/>
    <property type="match status" value="1"/>
</dbReference>
<sequence length="142" mass="16489">MGRIGENEMLTSGMKQYMKQIYLLSDGAIQVTPLLVAKALGVNRSAVSRMTRKLADYGLIQYEYYGKLYLTEKGKQLGKALVKQHEVLKQFLDIIGIEELHVNEMEEIEFNMSTCVIERINMLNQYFNQDQSRIQSFYKFCN</sequence>
<evidence type="ECO:0000256" key="9">
    <source>
        <dbReference type="ARBA" id="ARBA00023163"/>
    </source>
</evidence>
<evidence type="ECO:0000256" key="11">
    <source>
        <dbReference type="ARBA" id="ARBA00032593"/>
    </source>
</evidence>
<evidence type="ECO:0000256" key="2">
    <source>
        <dbReference type="ARBA" id="ARBA00007871"/>
    </source>
</evidence>
<keyword evidence="10" id="KW-0464">Manganese</keyword>
<evidence type="ECO:0000256" key="5">
    <source>
        <dbReference type="ARBA" id="ARBA00022491"/>
    </source>
</evidence>
<dbReference type="Gene3D" id="1.10.60.10">
    <property type="entry name" value="Iron dependent repressor, metal binding and dimerisation domain"/>
    <property type="match status" value="1"/>
</dbReference>
<organism evidence="14 15">
    <name type="scientific">Niallia oryzisoli</name>
    <dbReference type="NCBI Taxonomy" id="1737571"/>
    <lineage>
        <taxon>Bacteria</taxon>
        <taxon>Bacillati</taxon>
        <taxon>Bacillota</taxon>
        <taxon>Bacilli</taxon>
        <taxon>Bacillales</taxon>
        <taxon>Bacillaceae</taxon>
        <taxon>Niallia</taxon>
    </lineage>
</organism>
<dbReference type="Gene3D" id="1.10.10.10">
    <property type="entry name" value="Winged helix-like DNA-binding domain superfamily/Winged helix DNA-binding domain"/>
    <property type="match status" value="1"/>
</dbReference>
<protein>
    <recommendedName>
        <fullName evidence="11">Manganese transport regulator</fullName>
    </recommendedName>
</protein>
<dbReference type="Proteomes" id="UP001357223">
    <property type="component" value="Chromosome"/>
</dbReference>
<dbReference type="InterPro" id="IPR036390">
    <property type="entry name" value="WH_DNA-bd_sf"/>
</dbReference>
<gene>
    <name evidence="14" type="ORF">R4Z09_20050</name>
</gene>
<dbReference type="PANTHER" id="PTHR33238:SF11">
    <property type="entry name" value="TRANSCRIPTIONAL REGULATOR MNTR"/>
    <property type="match status" value="1"/>
</dbReference>
<dbReference type="InterPro" id="IPR001367">
    <property type="entry name" value="Fe_dep_repressor"/>
</dbReference>
<evidence type="ECO:0000256" key="3">
    <source>
        <dbReference type="ARBA" id="ARBA00011738"/>
    </source>
</evidence>